<dbReference type="SUPFAM" id="SSF56024">
    <property type="entry name" value="Phospholipase D/nuclease"/>
    <property type="match status" value="2"/>
</dbReference>
<dbReference type="PANTHER" id="PTHR21248:SF22">
    <property type="entry name" value="PHOSPHOLIPASE D"/>
    <property type="match status" value="1"/>
</dbReference>
<evidence type="ECO:0000256" key="7">
    <source>
        <dbReference type="ARBA" id="ARBA00022989"/>
    </source>
</evidence>
<evidence type="ECO:0000259" key="14">
    <source>
        <dbReference type="PROSITE" id="PS50035"/>
    </source>
</evidence>
<keyword evidence="3" id="KW-0444">Lipid biosynthesis</keyword>
<dbReference type="EC" id="2.7.8.-" evidence="12"/>
<keyword evidence="9 13" id="KW-0472">Membrane</keyword>
<organism evidence="15 16">
    <name type="scientific">Bulleidia extructa W1219</name>
    <dbReference type="NCBI Taxonomy" id="679192"/>
    <lineage>
        <taxon>Bacteria</taxon>
        <taxon>Bacillati</taxon>
        <taxon>Bacillota</taxon>
        <taxon>Erysipelotrichia</taxon>
        <taxon>Erysipelotrichales</taxon>
        <taxon>Erysipelotrichaceae</taxon>
        <taxon>Bulleidia</taxon>
    </lineage>
</organism>
<keyword evidence="7 13" id="KW-1133">Transmembrane helix</keyword>
<accession>D2MPF4</accession>
<proteinExistence type="predicted"/>
<dbReference type="eggNOG" id="COG1502">
    <property type="taxonomic scope" value="Bacteria"/>
</dbReference>
<evidence type="ECO:0000256" key="8">
    <source>
        <dbReference type="ARBA" id="ARBA00023098"/>
    </source>
</evidence>
<keyword evidence="4" id="KW-0808">Transferase</keyword>
<comment type="caution">
    <text evidence="15">The sequence shown here is derived from an EMBL/GenBank/DDBJ whole genome shotgun (WGS) entry which is preliminary data.</text>
</comment>
<dbReference type="Gene3D" id="3.30.870.10">
    <property type="entry name" value="Endonuclease Chain A"/>
    <property type="match status" value="2"/>
</dbReference>
<evidence type="ECO:0000313" key="15">
    <source>
        <dbReference type="EMBL" id="EFC05566.1"/>
    </source>
</evidence>
<dbReference type="GO" id="GO:0016787">
    <property type="term" value="F:hydrolase activity"/>
    <property type="evidence" value="ECO:0007669"/>
    <property type="project" value="UniProtKB-KW"/>
</dbReference>
<protein>
    <recommendedName>
        <fullName evidence="12">Cardiolipin synthase</fullName>
        <ecNumber evidence="12">2.7.8.-</ecNumber>
    </recommendedName>
</protein>
<reference evidence="16" key="1">
    <citation type="submission" date="2009-12" db="EMBL/GenBank/DDBJ databases">
        <title>Sequence of Clostridiales genomosp. BVAB3 str. UPII9-5.</title>
        <authorList>
            <person name="Madupu R."/>
            <person name="Durkin A.S."/>
            <person name="Torralba M."/>
            <person name="Methe B."/>
            <person name="Sutton G.G."/>
            <person name="Strausberg R.L."/>
            <person name="Nelson K.E."/>
        </authorList>
    </citation>
    <scope>NUCLEOTIDE SEQUENCE [LARGE SCALE GENOMIC DNA]</scope>
    <source>
        <strain evidence="16">W1219</strain>
    </source>
</reference>
<dbReference type="InterPro" id="IPR027379">
    <property type="entry name" value="CLS_N"/>
</dbReference>
<dbReference type="CDD" id="cd09160">
    <property type="entry name" value="PLDc_SMU_988_like_2"/>
    <property type="match status" value="1"/>
</dbReference>
<dbReference type="STRING" id="679192.HMPREF9013_1269"/>
<keyword evidence="2" id="KW-1003">Cell membrane</keyword>
<dbReference type="InterPro" id="IPR025202">
    <property type="entry name" value="PLD-like_dom"/>
</dbReference>
<name>D2MPF4_9FIRM</name>
<dbReference type="InterPro" id="IPR022924">
    <property type="entry name" value="Cardiolipin_synthase"/>
</dbReference>
<feature type="domain" description="PLD phosphodiesterase" evidence="14">
    <location>
        <begin position="409"/>
        <end position="436"/>
    </location>
</feature>
<dbReference type="Pfam" id="PF13396">
    <property type="entry name" value="PLDc_N"/>
    <property type="match status" value="1"/>
</dbReference>
<evidence type="ECO:0000256" key="9">
    <source>
        <dbReference type="ARBA" id="ARBA00023136"/>
    </source>
</evidence>
<keyword evidence="15" id="KW-0378">Hydrolase</keyword>
<dbReference type="SMART" id="SM00155">
    <property type="entry name" value="PLDc"/>
    <property type="match status" value="2"/>
</dbReference>
<evidence type="ECO:0000256" key="12">
    <source>
        <dbReference type="NCBIfam" id="TIGR04265"/>
    </source>
</evidence>
<dbReference type="GO" id="GO:0005886">
    <property type="term" value="C:plasma membrane"/>
    <property type="evidence" value="ECO:0007669"/>
    <property type="project" value="UniProtKB-SubCell"/>
</dbReference>
<feature type="transmembrane region" description="Helical" evidence="13">
    <location>
        <begin position="31"/>
        <end position="48"/>
    </location>
</feature>
<evidence type="ECO:0000313" key="16">
    <source>
        <dbReference type="Proteomes" id="UP000005017"/>
    </source>
</evidence>
<evidence type="ECO:0000256" key="13">
    <source>
        <dbReference type="SAM" id="Phobius"/>
    </source>
</evidence>
<evidence type="ECO:0000256" key="2">
    <source>
        <dbReference type="ARBA" id="ARBA00022475"/>
    </source>
</evidence>
<keyword evidence="5 13" id="KW-0812">Transmembrane</keyword>
<evidence type="ECO:0000256" key="6">
    <source>
        <dbReference type="ARBA" id="ARBA00022737"/>
    </source>
</evidence>
<dbReference type="NCBIfam" id="TIGR04265">
    <property type="entry name" value="bac_cardiolipin"/>
    <property type="match status" value="1"/>
</dbReference>
<feature type="domain" description="PLD phosphodiesterase" evidence="14">
    <location>
        <begin position="231"/>
        <end position="258"/>
    </location>
</feature>
<dbReference type="InterPro" id="IPR001736">
    <property type="entry name" value="PLipase_D/transphosphatidylase"/>
</dbReference>
<evidence type="ECO:0000256" key="10">
    <source>
        <dbReference type="ARBA" id="ARBA00023209"/>
    </source>
</evidence>
<dbReference type="PANTHER" id="PTHR21248">
    <property type="entry name" value="CARDIOLIPIN SYNTHASE"/>
    <property type="match status" value="1"/>
</dbReference>
<keyword evidence="8" id="KW-0443">Lipid metabolism</keyword>
<dbReference type="PROSITE" id="PS50035">
    <property type="entry name" value="PLD"/>
    <property type="match status" value="2"/>
</dbReference>
<feature type="transmembrane region" description="Helical" evidence="13">
    <location>
        <begin position="6"/>
        <end position="24"/>
    </location>
</feature>
<evidence type="ECO:0000256" key="5">
    <source>
        <dbReference type="ARBA" id="ARBA00022692"/>
    </source>
</evidence>
<evidence type="ECO:0000256" key="1">
    <source>
        <dbReference type="ARBA" id="ARBA00004651"/>
    </source>
</evidence>
<dbReference type="EMBL" id="ADFR01000009">
    <property type="protein sequence ID" value="EFC05566.1"/>
    <property type="molecule type" value="Genomic_DNA"/>
</dbReference>
<comment type="subcellular location">
    <subcellularLocation>
        <location evidence="1">Cell membrane</location>
        <topology evidence="1">Multi-pass membrane protein</topology>
    </subcellularLocation>
</comment>
<dbReference type="CDD" id="cd09154">
    <property type="entry name" value="PLDc_SMU_988_like_1"/>
    <property type="match status" value="1"/>
</dbReference>
<evidence type="ECO:0000256" key="11">
    <source>
        <dbReference type="ARBA" id="ARBA00023264"/>
    </source>
</evidence>
<sequence length="495" mass="57497">MWIGPLILIQLYLYLSIVTGTSHYNGSIDRIFRAIALAFAIYIINRPSDARYKIAWLLVLLTFPLTGVAIYLLAGNRRVPRKLDRGTVKANQAMNDLFTQDETAIEQLKIHYPEEEPLFRFGRDYGDFPVYEGTKATYFSSGEEWVISFLEDLKSAKHFIFLEYYIVIDGYLWDQVVQILQEKVREGVEIKIIMDDFGSAMLPMSYDKKLWEMGIEVYRFNPLQPALSIKMNNRDHRKIAVVDNRVAYTGGVNIADEYINHIRRFGYWKDSAIRLEGKAVWSFTCMFLGLWTYLKKDKKLLQYEKYDLKYVMENDGFFQPFSDTPTDSQNLGLDIHINLINCAKKYIYIDSAYLVITDTIRDLLVLAAKRGVDVRILTPHIPDKAWVFQITRGNYEVLVQAGVKIYEYTPGFNHAKNIVVDDVIGLVGTINTDYRSYFLHFENGVLFVHRPTALAMRRNFEEAIAKSEWISQEKCKANIVLRLFRDILNLFVPMV</sequence>
<evidence type="ECO:0000256" key="3">
    <source>
        <dbReference type="ARBA" id="ARBA00022516"/>
    </source>
</evidence>
<keyword evidence="11" id="KW-1208">Phospholipid metabolism</keyword>
<dbReference type="Pfam" id="PF13091">
    <property type="entry name" value="PLDc_2"/>
    <property type="match status" value="2"/>
</dbReference>
<dbReference type="AlphaFoldDB" id="D2MPF4"/>
<feature type="transmembrane region" description="Helical" evidence="13">
    <location>
        <begin position="54"/>
        <end position="74"/>
    </location>
</feature>
<keyword evidence="16" id="KW-1185">Reference proteome</keyword>
<dbReference type="GO" id="GO:0032049">
    <property type="term" value="P:cardiolipin biosynthetic process"/>
    <property type="evidence" value="ECO:0007669"/>
    <property type="project" value="UniProtKB-UniRule"/>
</dbReference>
<gene>
    <name evidence="15" type="ORF">HMPREF9013_1269</name>
</gene>
<keyword evidence="10" id="KW-0594">Phospholipid biosynthesis</keyword>
<keyword evidence="6" id="KW-0677">Repeat</keyword>
<evidence type="ECO:0000256" key="4">
    <source>
        <dbReference type="ARBA" id="ARBA00022679"/>
    </source>
</evidence>
<dbReference type="GO" id="GO:0008808">
    <property type="term" value="F:cardiolipin synthase activity"/>
    <property type="evidence" value="ECO:0007669"/>
    <property type="project" value="UniProtKB-UniRule"/>
</dbReference>
<dbReference type="Proteomes" id="UP000005017">
    <property type="component" value="Unassembled WGS sequence"/>
</dbReference>